<keyword evidence="2" id="KW-1185">Reference proteome</keyword>
<protein>
    <submittedName>
        <fullName evidence="1">Uncharacterized protein</fullName>
    </submittedName>
</protein>
<dbReference type="AlphaFoldDB" id="A0A6A4PDZ7"/>
<name>A0A6A4PDZ7_LUPAL</name>
<sequence length="91" mass="10630">MISEPAEVVLDRANLPSDAEEYWTEPILHLGMDKEEQVRSDYTSPMEMVDAAAIEEEWFHLGHQRTAPDHHLYRRSRTGLHQNLHTSDHPR</sequence>
<accession>A0A6A4PDZ7</accession>
<reference evidence="2" key="1">
    <citation type="journal article" date="2020" name="Nat. Commun.">
        <title>Genome sequence of the cluster root forming white lupin.</title>
        <authorList>
            <person name="Hufnagel B."/>
            <person name="Marques A."/>
            <person name="Soriano A."/>
            <person name="Marques L."/>
            <person name="Divol F."/>
            <person name="Doumas P."/>
            <person name="Sallet E."/>
            <person name="Mancinotti D."/>
            <person name="Carrere S."/>
            <person name="Marande W."/>
            <person name="Arribat S."/>
            <person name="Keller J."/>
            <person name="Huneau C."/>
            <person name="Blein T."/>
            <person name="Aime D."/>
            <person name="Laguerre M."/>
            <person name="Taylor J."/>
            <person name="Schubert V."/>
            <person name="Nelson M."/>
            <person name="Geu-Flores F."/>
            <person name="Crespi M."/>
            <person name="Gallardo-Guerrero K."/>
            <person name="Delaux P.-M."/>
            <person name="Salse J."/>
            <person name="Berges H."/>
            <person name="Guyot R."/>
            <person name="Gouzy J."/>
            <person name="Peret B."/>
        </authorList>
    </citation>
    <scope>NUCLEOTIDE SEQUENCE [LARGE SCALE GENOMIC DNA]</scope>
    <source>
        <strain evidence="2">cv. Amiga</strain>
    </source>
</reference>
<proteinExistence type="predicted"/>
<evidence type="ECO:0000313" key="2">
    <source>
        <dbReference type="Proteomes" id="UP000447434"/>
    </source>
</evidence>
<dbReference type="EMBL" id="WOCE01000015">
    <property type="protein sequence ID" value="KAE9598037.1"/>
    <property type="molecule type" value="Genomic_DNA"/>
</dbReference>
<comment type="caution">
    <text evidence="1">The sequence shown here is derived from an EMBL/GenBank/DDBJ whole genome shotgun (WGS) entry which is preliminary data.</text>
</comment>
<evidence type="ECO:0000313" key="1">
    <source>
        <dbReference type="EMBL" id="KAE9598037.1"/>
    </source>
</evidence>
<gene>
    <name evidence="1" type="ORF">Lalb_Chr15g0076281</name>
</gene>
<organism evidence="1 2">
    <name type="scientific">Lupinus albus</name>
    <name type="common">White lupine</name>
    <name type="synonym">Lupinus termis</name>
    <dbReference type="NCBI Taxonomy" id="3870"/>
    <lineage>
        <taxon>Eukaryota</taxon>
        <taxon>Viridiplantae</taxon>
        <taxon>Streptophyta</taxon>
        <taxon>Embryophyta</taxon>
        <taxon>Tracheophyta</taxon>
        <taxon>Spermatophyta</taxon>
        <taxon>Magnoliopsida</taxon>
        <taxon>eudicotyledons</taxon>
        <taxon>Gunneridae</taxon>
        <taxon>Pentapetalae</taxon>
        <taxon>rosids</taxon>
        <taxon>fabids</taxon>
        <taxon>Fabales</taxon>
        <taxon>Fabaceae</taxon>
        <taxon>Papilionoideae</taxon>
        <taxon>50 kb inversion clade</taxon>
        <taxon>genistoids sensu lato</taxon>
        <taxon>core genistoids</taxon>
        <taxon>Genisteae</taxon>
        <taxon>Lupinus</taxon>
    </lineage>
</organism>
<dbReference type="Proteomes" id="UP000447434">
    <property type="component" value="Chromosome 15"/>
</dbReference>